<comment type="caution">
    <text evidence="1">The sequence shown here is derived from an EMBL/GenBank/DDBJ whole genome shotgun (WGS) entry which is preliminary data.</text>
</comment>
<sequence length="170" mass="19572">MINCYDKPFNHSNMFCDNSTVVYHRSVNILLKISAVVNLLLTIDHSSTGADLSIWWPLSGIHFESPLWLIHKQENIFFYLLKYHKIVGALGLQPIQPFPKSDLNNCIVNLDISKVDLREFLFSLYIVPNIPIPNSHDYNLQVTTNITILRMCAVPPNRNHKDVIESKKNK</sequence>
<dbReference type="EMBL" id="VYZN01000002">
    <property type="protein sequence ID" value="KAE9544221.1"/>
    <property type="molecule type" value="Genomic_DNA"/>
</dbReference>
<evidence type="ECO:0000313" key="1">
    <source>
        <dbReference type="EMBL" id="KAE9544221.1"/>
    </source>
</evidence>
<gene>
    <name evidence="1" type="ORF">AGLY_001400</name>
</gene>
<reference evidence="1 2" key="1">
    <citation type="submission" date="2019-08" db="EMBL/GenBank/DDBJ databases">
        <title>The genome of the soybean aphid Biotype 1, its phylome, world population structure and adaptation to the North American continent.</title>
        <authorList>
            <person name="Giordano R."/>
            <person name="Donthu R.K."/>
            <person name="Hernandez A.G."/>
            <person name="Wright C.L."/>
            <person name="Zimin A.V."/>
        </authorList>
    </citation>
    <scope>NUCLEOTIDE SEQUENCE [LARGE SCALE GENOMIC DNA]</scope>
    <source>
        <tissue evidence="1">Whole aphids</tissue>
    </source>
</reference>
<dbReference type="AlphaFoldDB" id="A0A6G0U520"/>
<keyword evidence="2" id="KW-1185">Reference proteome</keyword>
<accession>A0A6G0U520</accession>
<proteinExistence type="predicted"/>
<organism evidence="1 2">
    <name type="scientific">Aphis glycines</name>
    <name type="common">Soybean aphid</name>
    <dbReference type="NCBI Taxonomy" id="307491"/>
    <lineage>
        <taxon>Eukaryota</taxon>
        <taxon>Metazoa</taxon>
        <taxon>Ecdysozoa</taxon>
        <taxon>Arthropoda</taxon>
        <taxon>Hexapoda</taxon>
        <taxon>Insecta</taxon>
        <taxon>Pterygota</taxon>
        <taxon>Neoptera</taxon>
        <taxon>Paraneoptera</taxon>
        <taxon>Hemiptera</taxon>
        <taxon>Sternorrhyncha</taxon>
        <taxon>Aphidomorpha</taxon>
        <taxon>Aphidoidea</taxon>
        <taxon>Aphididae</taxon>
        <taxon>Aphidini</taxon>
        <taxon>Aphis</taxon>
        <taxon>Aphis</taxon>
    </lineage>
</organism>
<evidence type="ECO:0000313" key="2">
    <source>
        <dbReference type="Proteomes" id="UP000475862"/>
    </source>
</evidence>
<name>A0A6G0U520_APHGL</name>
<protein>
    <submittedName>
        <fullName evidence="1">Uncharacterized protein</fullName>
    </submittedName>
</protein>
<dbReference type="Proteomes" id="UP000475862">
    <property type="component" value="Unassembled WGS sequence"/>
</dbReference>